<dbReference type="OrthoDB" id="4499271at2759"/>
<dbReference type="RefSeq" id="XP_025496381.1">
    <property type="nucleotide sequence ID" value="XM_025640453.1"/>
</dbReference>
<gene>
    <name evidence="1" type="ORF">BO82DRAFT_428652</name>
</gene>
<dbReference type="Proteomes" id="UP000248340">
    <property type="component" value="Unassembled WGS sequence"/>
</dbReference>
<dbReference type="VEuPathDB" id="FungiDB:BO82DRAFT_428652"/>
<keyword evidence="2" id="KW-1185">Reference proteome</keyword>
<protein>
    <submittedName>
        <fullName evidence="1">Uncharacterized protein</fullName>
    </submittedName>
</protein>
<dbReference type="GeneID" id="37143195"/>
<reference evidence="1 2" key="1">
    <citation type="submission" date="2016-12" db="EMBL/GenBank/DDBJ databases">
        <title>The genomes of Aspergillus section Nigri reveals drivers in fungal speciation.</title>
        <authorList>
            <consortium name="DOE Joint Genome Institute"/>
            <person name="Vesth T.C."/>
            <person name="Nybo J."/>
            <person name="Theobald S."/>
            <person name="Brandl J."/>
            <person name="Frisvad J.C."/>
            <person name="Nielsen K.F."/>
            <person name="Lyhne E.K."/>
            <person name="Kogle M.E."/>
            <person name="Kuo A."/>
            <person name="Riley R."/>
            <person name="Clum A."/>
            <person name="Nolan M."/>
            <person name="Lipzen A."/>
            <person name="Salamov A."/>
            <person name="Henrissat B."/>
            <person name="Wiebenga A."/>
            <person name="De Vries R.P."/>
            <person name="Grigoriev I.V."/>
            <person name="Mortensen U.H."/>
            <person name="Andersen M.R."/>
            <person name="Baker S.E."/>
        </authorList>
    </citation>
    <scope>NUCLEOTIDE SEQUENCE [LARGE SCALE GENOMIC DNA]</scope>
    <source>
        <strain evidence="1 2">CBS 121591</strain>
    </source>
</reference>
<evidence type="ECO:0000313" key="1">
    <source>
        <dbReference type="EMBL" id="PYH86181.1"/>
    </source>
</evidence>
<accession>A0A319CPX9</accession>
<evidence type="ECO:0000313" key="2">
    <source>
        <dbReference type="Proteomes" id="UP000248340"/>
    </source>
</evidence>
<dbReference type="AlphaFoldDB" id="A0A319CPX9"/>
<name>A0A319CPX9_9EURO</name>
<organism evidence="1 2">
    <name type="scientific">Aspergillus uvarum CBS 121591</name>
    <dbReference type="NCBI Taxonomy" id="1448315"/>
    <lineage>
        <taxon>Eukaryota</taxon>
        <taxon>Fungi</taxon>
        <taxon>Dikarya</taxon>
        <taxon>Ascomycota</taxon>
        <taxon>Pezizomycotina</taxon>
        <taxon>Eurotiomycetes</taxon>
        <taxon>Eurotiomycetidae</taxon>
        <taxon>Eurotiales</taxon>
        <taxon>Aspergillaceae</taxon>
        <taxon>Aspergillus</taxon>
        <taxon>Aspergillus subgen. Circumdati</taxon>
    </lineage>
</organism>
<dbReference type="EMBL" id="KZ821677">
    <property type="protein sequence ID" value="PYH86181.1"/>
    <property type="molecule type" value="Genomic_DNA"/>
</dbReference>
<sequence length="295" mass="33799">MDSTAPRRSEPYTHAWLASTAAKTSYILDNLHIPHVIWGDAVFGYLGLQLTITSSDYVIEDEFFAVAVHTLSTFPEGLDFCCQAPDPTDITSTNTSPPCTWHSHPRSKGTLLPDAHFIVNDKHHLHLYRKSRLLWWVPRLQEPRDEEDSLFMCTCDPRLPPPRATEHRGGPGRGPTDLAATHYPVPMLKPHVYAAALVFLAVRNVAHEIEAHWDNELDKMAAAIAVCPLYRQRDVPDVFLEFVARREDTYVSLTIFTALWRQLQERMPPAEGEPVKDYRRRRRWLEKWRGGDLPC</sequence>
<proteinExistence type="predicted"/>